<dbReference type="AlphaFoldDB" id="A0A3N4JFE0"/>
<keyword evidence="3" id="KW-1185">Reference proteome</keyword>
<keyword evidence="1" id="KW-0472">Membrane</keyword>
<evidence type="ECO:0000313" key="3">
    <source>
        <dbReference type="Proteomes" id="UP000276215"/>
    </source>
</evidence>
<dbReference type="EMBL" id="ML120409">
    <property type="protein sequence ID" value="RPA96979.1"/>
    <property type="molecule type" value="Genomic_DNA"/>
</dbReference>
<proteinExistence type="predicted"/>
<evidence type="ECO:0000313" key="2">
    <source>
        <dbReference type="EMBL" id="RPA96979.1"/>
    </source>
</evidence>
<keyword evidence="1" id="KW-1133">Transmembrane helix</keyword>
<gene>
    <name evidence="2" type="ORF">L873DRAFT_1162541</name>
</gene>
<accession>A0A3N4JFE0</accession>
<sequence>MFRLLNKQAFKPMGIHYYPLQVHHLQRAINTTLICNTDKTGRASGLADFAGGKSIPEAAPYVTLQCFVELSKTITAMRTKVDHLKAGQKEFASEMDKRFDMVEQKLVRKSAIDSRKMGCLVYFFVGSLLVTGALDLYFSKGAQRKSEQKGNYLVKK</sequence>
<feature type="transmembrane region" description="Helical" evidence="1">
    <location>
        <begin position="119"/>
        <end position="138"/>
    </location>
</feature>
<protein>
    <submittedName>
        <fullName evidence="2">Uncharacterized protein</fullName>
    </submittedName>
</protein>
<reference evidence="2 3" key="1">
    <citation type="journal article" date="2018" name="Nat. Ecol. Evol.">
        <title>Pezizomycetes genomes reveal the molecular basis of ectomycorrhizal truffle lifestyle.</title>
        <authorList>
            <person name="Murat C."/>
            <person name="Payen T."/>
            <person name="Noel B."/>
            <person name="Kuo A."/>
            <person name="Morin E."/>
            <person name="Chen J."/>
            <person name="Kohler A."/>
            <person name="Krizsan K."/>
            <person name="Balestrini R."/>
            <person name="Da Silva C."/>
            <person name="Montanini B."/>
            <person name="Hainaut M."/>
            <person name="Levati E."/>
            <person name="Barry K.W."/>
            <person name="Belfiori B."/>
            <person name="Cichocki N."/>
            <person name="Clum A."/>
            <person name="Dockter R.B."/>
            <person name="Fauchery L."/>
            <person name="Guy J."/>
            <person name="Iotti M."/>
            <person name="Le Tacon F."/>
            <person name="Lindquist E.A."/>
            <person name="Lipzen A."/>
            <person name="Malagnac F."/>
            <person name="Mello A."/>
            <person name="Molinier V."/>
            <person name="Miyauchi S."/>
            <person name="Poulain J."/>
            <person name="Riccioni C."/>
            <person name="Rubini A."/>
            <person name="Sitrit Y."/>
            <person name="Splivallo R."/>
            <person name="Traeger S."/>
            <person name="Wang M."/>
            <person name="Zifcakova L."/>
            <person name="Wipf D."/>
            <person name="Zambonelli A."/>
            <person name="Paolocci F."/>
            <person name="Nowrousian M."/>
            <person name="Ottonello S."/>
            <person name="Baldrian P."/>
            <person name="Spatafora J.W."/>
            <person name="Henrissat B."/>
            <person name="Nagy L.G."/>
            <person name="Aury J.M."/>
            <person name="Wincker P."/>
            <person name="Grigoriev I.V."/>
            <person name="Bonfante P."/>
            <person name="Martin F.M."/>
        </authorList>
    </citation>
    <scope>NUCLEOTIDE SEQUENCE [LARGE SCALE GENOMIC DNA]</scope>
    <source>
        <strain evidence="2 3">120613-1</strain>
    </source>
</reference>
<evidence type="ECO:0000256" key="1">
    <source>
        <dbReference type="SAM" id="Phobius"/>
    </source>
</evidence>
<organism evidence="2 3">
    <name type="scientific">Choiromyces venosus 120613-1</name>
    <dbReference type="NCBI Taxonomy" id="1336337"/>
    <lineage>
        <taxon>Eukaryota</taxon>
        <taxon>Fungi</taxon>
        <taxon>Dikarya</taxon>
        <taxon>Ascomycota</taxon>
        <taxon>Pezizomycotina</taxon>
        <taxon>Pezizomycetes</taxon>
        <taxon>Pezizales</taxon>
        <taxon>Tuberaceae</taxon>
        <taxon>Choiromyces</taxon>
    </lineage>
</organism>
<name>A0A3N4JFE0_9PEZI</name>
<dbReference type="Proteomes" id="UP000276215">
    <property type="component" value="Unassembled WGS sequence"/>
</dbReference>
<keyword evidence="1" id="KW-0812">Transmembrane</keyword>